<dbReference type="InterPro" id="IPR011010">
    <property type="entry name" value="DNA_brk_join_enz"/>
</dbReference>
<dbReference type="InterPro" id="IPR013762">
    <property type="entry name" value="Integrase-like_cat_sf"/>
</dbReference>
<evidence type="ECO:0000259" key="2">
    <source>
        <dbReference type="PROSITE" id="PS51898"/>
    </source>
</evidence>
<dbReference type="AlphaFoldDB" id="A0A4R5C511"/>
<name>A0A4R5C511_9PSEU</name>
<dbReference type="RefSeq" id="WP_132681193.1">
    <property type="nucleotide sequence ID" value="NZ_SMLA01000004.1"/>
</dbReference>
<dbReference type="GO" id="GO:0003677">
    <property type="term" value="F:DNA binding"/>
    <property type="evidence" value="ECO:0007669"/>
    <property type="project" value="InterPro"/>
</dbReference>
<dbReference type="Gene3D" id="1.10.443.10">
    <property type="entry name" value="Intergrase catalytic core"/>
    <property type="match status" value="1"/>
</dbReference>
<dbReference type="Proteomes" id="UP000294723">
    <property type="component" value="Unassembled WGS sequence"/>
</dbReference>
<sequence length="457" mass="51324">MQSYDVRIWAITARKNKDGKVTSYRLRWRVSHEEFEETFKKRAQADGLRAELVSAQNRGEPFDTLTGRPVSFGRATRDLRWFELACNYVDMRWPEAAANTRQTIAEALIRVSPVFFNGGRGKPADAEIRSMLRGWAFNSDQRAKGMPEEHRDAIEWCTRNSLPISVVLDEAKQLELQQAALVSRSGKKYAATVARRNRAVLSHLLSYAVDEKALETNPLRDTKWESMPKGSRSLDPRTVPNPVQARTLLRAVSQVQRSGPRLEAFFAVMYFAALRPEEAAALTKDDLNLPKRGWGEIYVSQAHPYVGKHWTGTGQAREKRGVKARAVGEGRPVPCPPELTDLLLKHNKAYGDGDSGFLFEGDQGGGIPKITYTRVWRAARAVAFTEKVAQSRLAERPYSLRHAAVSTWLTAGVDPTTVARWAGHSVTVLLETYASCLHGQDVIARQRVESFFGYRPE</sequence>
<feature type="domain" description="Tyr recombinase" evidence="2">
    <location>
        <begin position="234"/>
        <end position="447"/>
    </location>
</feature>
<comment type="caution">
    <text evidence="3">The sequence shown here is derived from an EMBL/GenBank/DDBJ whole genome shotgun (WGS) entry which is preliminary data.</text>
</comment>
<keyword evidence="4" id="KW-1185">Reference proteome</keyword>
<evidence type="ECO:0000256" key="1">
    <source>
        <dbReference type="ARBA" id="ARBA00023172"/>
    </source>
</evidence>
<dbReference type="SUPFAM" id="SSF56349">
    <property type="entry name" value="DNA breaking-rejoining enzymes"/>
    <property type="match status" value="1"/>
</dbReference>
<accession>A0A4R5C511</accession>
<organism evidence="3 4">
    <name type="scientific">Saccharopolyspora karakumensis</name>
    <dbReference type="NCBI Taxonomy" id="2530386"/>
    <lineage>
        <taxon>Bacteria</taxon>
        <taxon>Bacillati</taxon>
        <taxon>Actinomycetota</taxon>
        <taxon>Actinomycetes</taxon>
        <taxon>Pseudonocardiales</taxon>
        <taxon>Pseudonocardiaceae</taxon>
        <taxon>Saccharopolyspora</taxon>
    </lineage>
</organism>
<dbReference type="PROSITE" id="PS51898">
    <property type="entry name" value="TYR_RECOMBINASE"/>
    <property type="match status" value="1"/>
</dbReference>
<evidence type="ECO:0000313" key="3">
    <source>
        <dbReference type="EMBL" id="TDD91952.1"/>
    </source>
</evidence>
<keyword evidence="1" id="KW-0233">DNA recombination</keyword>
<dbReference type="InterPro" id="IPR050090">
    <property type="entry name" value="Tyrosine_recombinase_XerCD"/>
</dbReference>
<dbReference type="InterPro" id="IPR002104">
    <property type="entry name" value="Integrase_catalytic"/>
</dbReference>
<gene>
    <name evidence="3" type="ORF">E1202_04255</name>
</gene>
<dbReference type="GO" id="GO:0006310">
    <property type="term" value="P:DNA recombination"/>
    <property type="evidence" value="ECO:0007669"/>
    <property type="project" value="UniProtKB-KW"/>
</dbReference>
<dbReference type="GO" id="GO:0015074">
    <property type="term" value="P:DNA integration"/>
    <property type="evidence" value="ECO:0007669"/>
    <property type="project" value="InterPro"/>
</dbReference>
<dbReference type="PANTHER" id="PTHR30349:SF64">
    <property type="entry name" value="PROPHAGE INTEGRASE INTD-RELATED"/>
    <property type="match status" value="1"/>
</dbReference>
<dbReference type="PANTHER" id="PTHR30349">
    <property type="entry name" value="PHAGE INTEGRASE-RELATED"/>
    <property type="match status" value="1"/>
</dbReference>
<proteinExistence type="predicted"/>
<reference evidence="3 4" key="1">
    <citation type="submission" date="2019-03" db="EMBL/GenBank/DDBJ databases">
        <title>Draft genome sequences of novel Actinobacteria.</title>
        <authorList>
            <person name="Sahin N."/>
            <person name="Ay H."/>
            <person name="Saygin H."/>
        </authorList>
    </citation>
    <scope>NUCLEOTIDE SEQUENCE [LARGE SCALE GENOMIC DNA]</scope>
    <source>
        <strain evidence="3 4">5K548</strain>
    </source>
</reference>
<protein>
    <recommendedName>
        <fullName evidence="2">Tyr recombinase domain-containing protein</fullName>
    </recommendedName>
</protein>
<evidence type="ECO:0000313" key="4">
    <source>
        <dbReference type="Proteomes" id="UP000294723"/>
    </source>
</evidence>
<dbReference type="EMBL" id="SMLA01000004">
    <property type="protein sequence ID" value="TDD91952.1"/>
    <property type="molecule type" value="Genomic_DNA"/>
</dbReference>